<dbReference type="PATRIC" id="fig|315405.12.peg.987"/>
<sequence>MANFTFKGVDLIPFLNVLEIQRTVGNERSLTTDDLFDTGVELKNVSYGAKIIKVKVALASRSISPNEFVDTIEYSGINTRNLNALRERIAMLLRAKEPYKLELPDEPNRFYMALPKGDIELKGISDWYDETTIEFFIPDGLAHTEIVKEFEFVKNEQGTLEAEIINEGSEEVAVSYEIKLKKESGFVGIVSEYGAMQYGKVDEADGYTARKNVTVLSNQKGDFANWTDGTKNYENTNKIITTQMTADTSFGGRLGLLPNSFTTSGTSGAYQYGAVKEYTLSNPISQWYIWARAWFETGLMGQTGAWCLTVLDENNHLIAGMAIEKDDIVGNTANVRFLMGDGSGGSRTVKTISFTPSYWIPPNPYGSEGRTKNSNMFDLVKEKDRVQFFWYGGYYPFYDSRLANVKAKKIQFFVGQYAGRNTTDRKVTHHYLNDFTFQELHVEYWKDVPNRYPSGSTIAIDGENGQIKVNNQIRLDDEVLGTTYFKVPPGKTKVQLLISSFAEITSATATIQEVYI</sequence>
<dbReference type="RefSeq" id="WP_061459899.1">
    <property type="nucleotide sequence ID" value="NZ_KQ970571.1"/>
</dbReference>
<dbReference type="Proteomes" id="UP000071927">
    <property type="component" value="Unassembled WGS sequence"/>
</dbReference>
<dbReference type="InterPro" id="IPR006520">
    <property type="entry name" value="Dit_BPSPP_N"/>
</dbReference>
<dbReference type="EMBL" id="LQXV01000149">
    <property type="protein sequence ID" value="KXU09426.1"/>
    <property type="molecule type" value="Genomic_DNA"/>
</dbReference>
<accession>A0A139R428</accession>
<dbReference type="AlphaFoldDB" id="A0A139R428"/>
<evidence type="ECO:0000259" key="1">
    <source>
        <dbReference type="Pfam" id="PF05709"/>
    </source>
</evidence>
<organism evidence="2 3">
    <name type="scientific">Streptococcus gallolyticus</name>
    <dbReference type="NCBI Taxonomy" id="315405"/>
    <lineage>
        <taxon>Bacteria</taxon>
        <taxon>Bacillati</taxon>
        <taxon>Bacillota</taxon>
        <taxon>Bacilli</taxon>
        <taxon>Lactobacillales</taxon>
        <taxon>Streptococcaceae</taxon>
        <taxon>Streptococcus</taxon>
    </lineage>
</organism>
<comment type="caution">
    <text evidence="2">The sequence shown here is derived from an EMBL/GenBank/DDBJ whole genome shotgun (WGS) entry which is preliminary data.</text>
</comment>
<feature type="domain" description="Siphovirus-type tail component RIFT-related" evidence="1">
    <location>
        <begin position="39"/>
        <end position="136"/>
    </location>
</feature>
<gene>
    <name evidence="2" type="ORF">SGADD03_00831</name>
</gene>
<reference evidence="2 3" key="1">
    <citation type="submission" date="2016-01" db="EMBL/GenBank/DDBJ databases">
        <title>Highly variable Streptococcus oralis are common among viridans streptococci isolated from primates.</title>
        <authorList>
            <person name="Denapaite D."/>
            <person name="Rieger M."/>
            <person name="Koendgen S."/>
            <person name="Brueckner R."/>
            <person name="Ochigava I."/>
            <person name="Kappeler P."/>
            <person name="Maetz-Rensing K."/>
            <person name="Leendertz F."/>
            <person name="Hakenbeck R."/>
        </authorList>
    </citation>
    <scope>NUCLEOTIDE SEQUENCE [LARGE SCALE GENOMIC DNA]</scope>
    <source>
        <strain evidence="2 3">DD03</strain>
    </source>
</reference>
<dbReference type="Pfam" id="PF05709">
    <property type="entry name" value="Sipho_tail"/>
    <property type="match status" value="1"/>
</dbReference>
<proteinExistence type="predicted"/>
<evidence type="ECO:0000313" key="2">
    <source>
        <dbReference type="EMBL" id="KXU09426.1"/>
    </source>
</evidence>
<dbReference type="Gene3D" id="2.40.30.200">
    <property type="match status" value="1"/>
</dbReference>
<dbReference type="InterPro" id="IPR008841">
    <property type="entry name" value="Siphovirus-type_tail_N"/>
</dbReference>
<evidence type="ECO:0000313" key="3">
    <source>
        <dbReference type="Proteomes" id="UP000071927"/>
    </source>
</evidence>
<protein>
    <submittedName>
        <fullName evidence="2">Phage capsid and scaffold</fullName>
    </submittedName>
</protein>
<dbReference type="NCBIfam" id="TIGR01633">
    <property type="entry name" value="phi3626_gp14_N"/>
    <property type="match status" value="1"/>
</dbReference>
<name>A0A139R428_9STRE</name>